<feature type="region of interest" description="Disordered" evidence="1">
    <location>
        <begin position="158"/>
        <end position="221"/>
    </location>
</feature>
<dbReference type="AlphaFoldDB" id="A0A9R1T1V3"/>
<accession>A0A9R1T1V3</accession>
<name>A0A9R1T1V3_9HYME</name>
<feature type="region of interest" description="Disordered" evidence="1">
    <location>
        <begin position="103"/>
        <end position="131"/>
    </location>
</feature>
<reference evidence="3" key="1">
    <citation type="submission" date="2025-08" db="UniProtKB">
        <authorList>
            <consortium name="RefSeq"/>
        </authorList>
    </citation>
    <scope>IDENTIFICATION</scope>
    <source>
        <strain evidence="3">USDA-PBARC FA_bdor</strain>
        <tissue evidence="3">Whole organism</tissue>
    </source>
</reference>
<dbReference type="GeneID" id="105265394"/>
<evidence type="ECO:0000256" key="1">
    <source>
        <dbReference type="SAM" id="MobiDB-lite"/>
    </source>
</evidence>
<dbReference type="RefSeq" id="XP_011301155.1">
    <property type="nucleotide sequence ID" value="XM_011302853.1"/>
</dbReference>
<feature type="region of interest" description="Disordered" evidence="1">
    <location>
        <begin position="330"/>
        <end position="410"/>
    </location>
</feature>
<feature type="compositionally biased region" description="Polar residues" evidence="1">
    <location>
        <begin position="158"/>
        <end position="172"/>
    </location>
</feature>
<protein>
    <submittedName>
        <fullName evidence="3">Uncharacterized protein</fullName>
    </submittedName>
</protein>
<feature type="compositionally biased region" description="Polar residues" evidence="1">
    <location>
        <begin position="103"/>
        <end position="114"/>
    </location>
</feature>
<dbReference type="OrthoDB" id="10427681at2759"/>
<feature type="region of interest" description="Disordered" evidence="1">
    <location>
        <begin position="285"/>
        <end position="318"/>
    </location>
</feature>
<organism evidence="2 3">
    <name type="scientific">Fopius arisanus</name>
    <dbReference type="NCBI Taxonomy" id="64838"/>
    <lineage>
        <taxon>Eukaryota</taxon>
        <taxon>Metazoa</taxon>
        <taxon>Ecdysozoa</taxon>
        <taxon>Arthropoda</taxon>
        <taxon>Hexapoda</taxon>
        <taxon>Insecta</taxon>
        <taxon>Pterygota</taxon>
        <taxon>Neoptera</taxon>
        <taxon>Endopterygota</taxon>
        <taxon>Hymenoptera</taxon>
        <taxon>Apocrita</taxon>
        <taxon>Ichneumonoidea</taxon>
        <taxon>Braconidae</taxon>
        <taxon>Opiinae</taxon>
        <taxon>Fopius</taxon>
    </lineage>
</organism>
<dbReference type="Proteomes" id="UP000694866">
    <property type="component" value="Unplaced"/>
</dbReference>
<feature type="compositionally biased region" description="Basic and acidic residues" evidence="1">
    <location>
        <begin position="342"/>
        <end position="369"/>
    </location>
</feature>
<sequence>MSPRVSKNMLFNAHIFTINGSPMRFYLEGYDESQCHQISKIIEAHGGKFSFPDTNTIIFSEPGRYTHTNRRKFHIKCLRDSIVDNKLQDINKYSLPWRINQSRKNSSSKDTLSKSGIGETSLKKSSHSTELKRKVNNYSLPEPYILIEDCLTTHPATKQQRLSSSCVTGSQGSKKDSEQSRVISSFKDDVSPSCVPPKTADKSSSTAVKPPKSQAKRPLNFRSCGLSRRSKSLLEAPPLESNDKKRIPEDLPLAQLRKAESVEIIAEMEKQSPAEVILISDSEDCCNENTGEKKSESQNSRSTSAPLADSEIDGQNSTLNFELPNSYAVWSKAGPPGPPHLSDGEGQRKSAEILDTRKIKKEKDSEGPRTRGRTRFRYDECNTSDSDESDVRKTRSKTKGRKNSYEWDRSYSSKNSGRRIKYTKEDNQKMIRYLIDNDLINKSTSLHVWIKFSIKKILRNSTPSAKSLQRHFEDQVIFNFEKYTDDPIAIEAFKKIRDNLI</sequence>
<keyword evidence="2" id="KW-1185">Reference proteome</keyword>
<evidence type="ECO:0000313" key="2">
    <source>
        <dbReference type="Proteomes" id="UP000694866"/>
    </source>
</evidence>
<gene>
    <name evidence="3" type="primary">LOC105265394</name>
</gene>
<proteinExistence type="predicted"/>
<evidence type="ECO:0000313" key="3">
    <source>
        <dbReference type="RefSeq" id="XP_011301155.1"/>
    </source>
</evidence>
<dbReference type="KEGG" id="fas:105265394"/>